<gene>
    <name evidence="3" type="ORF">BXYJ_LOCUS5283</name>
</gene>
<sequence length="151" mass="17342">MDYKKLPDETQSVYSQDSTLVKEDKMESDPPVYVAEPARKLKRTTRWKRFLDRNITVRQLLIILVTCYLLLIVNEELGITRNIGNAIGDAIDWVCGIGRAICRLFDHLTAPEDPIVMDPYAKWPGRAEIERTREKFGPSVAARLEFPGNYD</sequence>
<feature type="transmembrane region" description="Helical" evidence="2">
    <location>
        <begin position="55"/>
        <end position="73"/>
    </location>
</feature>
<evidence type="ECO:0000313" key="3">
    <source>
        <dbReference type="EMBL" id="CAD5217890.1"/>
    </source>
</evidence>
<dbReference type="EMBL" id="CAJFCV020000002">
    <property type="protein sequence ID" value="CAG9101922.1"/>
    <property type="molecule type" value="Genomic_DNA"/>
</dbReference>
<evidence type="ECO:0000313" key="6">
    <source>
        <dbReference type="WBParaSite" id="BXY_1573500.1"/>
    </source>
</evidence>
<feature type="region of interest" description="Disordered" evidence="1">
    <location>
        <begin position="1"/>
        <end position="26"/>
    </location>
</feature>
<dbReference type="Proteomes" id="UP000582659">
    <property type="component" value="Unassembled WGS sequence"/>
</dbReference>
<proteinExistence type="predicted"/>
<evidence type="ECO:0000313" key="5">
    <source>
        <dbReference type="Proteomes" id="UP000659654"/>
    </source>
</evidence>
<reference evidence="6" key="1">
    <citation type="submission" date="2016-11" db="UniProtKB">
        <authorList>
            <consortium name="WormBaseParasite"/>
        </authorList>
    </citation>
    <scope>IDENTIFICATION</scope>
</reference>
<dbReference type="Proteomes" id="UP000095284">
    <property type="component" value="Unplaced"/>
</dbReference>
<evidence type="ECO:0000256" key="2">
    <source>
        <dbReference type="SAM" id="Phobius"/>
    </source>
</evidence>
<keyword evidence="2" id="KW-1133">Transmembrane helix</keyword>
<keyword evidence="2" id="KW-0812">Transmembrane</keyword>
<evidence type="ECO:0000256" key="1">
    <source>
        <dbReference type="SAM" id="MobiDB-lite"/>
    </source>
</evidence>
<dbReference type="WBParaSite" id="BXY_1573500.1">
    <property type="protein sequence ID" value="BXY_1573500.1"/>
    <property type="gene ID" value="BXY_1573500"/>
</dbReference>
<keyword evidence="5" id="KW-1185">Reference proteome</keyword>
<reference evidence="3" key="2">
    <citation type="submission" date="2020-09" db="EMBL/GenBank/DDBJ databases">
        <authorList>
            <person name="Kikuchi T."/>
        </authorList>
    </citation>
    <scope>NUCLEOTIDE SEQUENCE</scope>
    <source>
        <strain evidence="3">Ka4C1</strain>
    </source>
</reference>
<protein>
    <submittedName>
        <fullName evidence="3">(pine wood nematode) hypothetical protein</fullName>
    </submittedName>
</protein>
<name>A0A1I7SRR8_BURXY</name>
<keyword evidence="2" id="KW-0472">Membrane</keyword>
<evidence type="ECO:0000313" key="4">
    <source>
        <dbReference type="Proteomes" id="UP000095284"/>
    </source>
</evidence>
<feature type="compositionally biased region" description="Polar residues" evidence="1">
    <location>
        <begin position="9"/>
        <end position="19"/>
    </location>
</feature>
<organism evidence="4 6">
    <name type="scientific">Bursaphelenchus xylophilus</name>
    <name type="common">Pinewood nematode worm</name>
    <name type="synonym">Aphelenchoides xylophilus</name>
    <dbReference type="NCBI Taxonomy" id="6326"/>
    <lineage>
        <taxon>Eukaryota</taxon>
        <taxon>Metazoa</taxon>
        <taxon>Ecdysozoa</taxon>
        <taxon>Nematoda</taxon>
        <taxon>Chromadorea</taxon>
        <taxon>Rhabditida</taxon>
        <taxon>Tylenchina</taxon>
        <taxon>Tylenchomorpha</taxon>
        <taxon>Aphelenchoidea</taxon>
        <taxon>Aphelenchoididae</taxon>
        <taxon>Bursaphelenchus</taxon>
    </lineage>
</organism>
<dbReference type="AlphaFoldDB" id="A0A1I7SRR8"/>
<dbReference type="EMBL" id="CAJFDI010000002">
    <property type="protein sequence ID" value="CAD5217890.1"/>
    <property type="molecule type" value="Genomic_DNA"/>
</dbReference>
<dbReference type="SMR" id="A0A1I7SRR8"/>
<dbReference type="Proteomes" id="UP000659654">
    <property type="component" value="Unassembled WGS sequence"/>
</dbReference>
<accession>A0A1I7SRR8</accession>